<reference evidence="15 16" key="1">
    <citation type="submission" date="2023-07" db="EMBL/GenBank/DDBJ databases">
        <title>Sorghum-associated microbial communities from plants grown in Nebraska, USA.</title>
        <authorList>
            <person name="Schachtman D."/>
        </authorList>
    </citation>
    <scope>NUCLEOTIDE SEQUENCE [LARGE SCALE GENOMIC DNA]</scope>
    <source>
        <strain evidence="15 16">584</strain>
    </source>
</reference>
<comment type="similarity">
    <text evidence="12">Belongs to the cytochrome b561 family.</text>
</comment>
<keyword evidence="7" id="KW-0479">Metal-binding</keyword>
<evidence type="ECO:0000313" key="15">
    <source>
        <dbReference type="EMBL" id="MDR6291264.1"/>
    </source>
</evidence>
<dbReference type="InterPro" id="IPR016174">
    <property type="entry name" value="Di-haem_cyt_TM"/>
</dbReference>
<keyword evidence="16" id="KW-1185">Reference proteome</keyword>
<evidence type="ECO:0000256" key="12">
    <source>
        <dbReference type="ARBA" id="ARBA00037975"/>
    </source>
</evidence>
<dbReference type="EMBL" id="JAVDPW010000006">
    <property type="protein sequence ID" value="MDR6291264.1"/>
    <property type="molecule type" value="Genomic_DNA"/>
</dbReference>
<dbReference type="PANTHER" id="PTHR30529">
    <property type="entry name" value="CYTOCHROME B561"/>
    <property type="match status" value="1"/>
</dbReference>
<evidence type="ECO:0000256" key="4">
    <source>
        <dbReference type="ARBA" id="ARBA00022475"/>
    </source>
</evidence>
<evidence type="ECO:0000313" key="16">
    <source>
        <dbReference type="Proteomes" id="UP001262410"/>
    </source>
</evidence>
<evidence type="ECO:0000256" key="6">
    <source>
        <dbReference type="ARBA" id="ARBA00022692"/>
    </source>
</evidence>
<name>A0ABU1JRM5_9PROT</name>
<evidence type="ECO:0000256" key="9">
    <source>
        <dbReference type="ARBA" id="ARBA00022989"/>
    </source>
</evidence>
<comment type="subcellular location">
    <subcellularLocation>
        <location evidence="2">Cell membrane</location>
        <topology evidence="2">Multi-pass membrane protein</topology>
    </subcellularLocation>
</comment>
<keyword evidence="3" id="KW-0813">Transport</keyword>
<evidence type="ECO:0000256" key="7">
    <source>
        <dbReference type="ARBA" id="ARBA00022723"/>
    </source>
</evidence>
<comment type="caution">
    <text evidence="15">The sequence shown here is derived from an EMBL/GenBank/DDBJ whole genome shotgun (WGS) entry which is preliminary data.</text>
</comment>
<protein>
    <submittedName>
        <fullName evidence="15">Cytochrome b561</fullName>
    </submittedName>
</protein>
<feature type="domain" description="Cytochrome b561 bacterial/Ni-hydrogenase" evidence="14">
    <location>
        <begin position="15"/>
        <end position="185"/>
    </location>
</feature>
<dbReference type="SUPFAM" id="SSF81342">
    <property type="entry name" value="Transmembrane di-heme cytochromes"/>
    <property type="match status" value="1"/>
</dbReference>
<feature type="transmembrane region" description="Helical" evidence="13">
    <location>
        <begin position="155"/>
        <end position="174"/>
    </location>
</feature>
<dbReference type="Pfam" id="PF01292">
    <property type="entry name" value="Ni_hydr_CYTB"/>
    <property type="match status" value="1"/>
</dbReference>
<evidence type="ECO:0000256" key="1">
    <source>
        <dbReference type="ARBA" id="ARBA00001970"/>
    </source>
</evidence>
<dbReference type="InterPro" id="IPR011577">
    <property type="entry name" value="Cyt_b561_bac/Ni-Hgenase"/>
</dbReference>
<organism evidence="15 16">
    <name type="scientific">Inquilinus ginsengisoli</name>
    <dbReference type="NCBI Taxonomy" id="363840"/>
    <lineage>
        <taxon>Bacteria</taxon>
        <taxon>Pseudomonadati</taxon>
        <taxon>Pseudomonadota</taxon>
        <taxon>Alphaproteobacteria</taxon>
        <taxon>Rhodospirillales</taxon>
        <taxon>Rhodospirillaceae</taxon>
        <taxon>Inquilinus</taxon>
    </lineage>
</organism>
<evidence type="ECO:0000256" key="2">
    <source>
        <dbReference type="ARBA" id="ARBA00004651"/>
    </source>
</evidence>
<comment type="cofactor">
    <cofactor evidence="1">
        <name>heme b</name>
        <dbReference type="ChEBI" id="CHEBI:60344"/>
    </cofactor>
</comment>
<evidence type="ECO:0000256" key="3">
    <source>
        <dbReference type="ARBA" id="ARBA00022448"/>
    </source>
</evidence>
<evidence type="ECO:0000259" key="14">
    <source>
        <dbReference type="Pfam" id="PF01292"/>
    </source>
</evidence>
<dbReference type="Gene3D" id="1.20.950.20">
    <property type="entry name" value="Transmembrane di-heme cytochromes, Chain C"/>
    <property type="match status" value="1"/>
</dbReference>
<dbReference type="InterPro" id="IPR052168">
    <property type="entry name" value="Cytochrome_b561_oxidase"/>
</dbReference>
<keyword evidence="4" id="KW-1003">Cell membrane</keyword>
<keyword evidence="5" id="KW-0349">Heme</keyword>
<keyword evidence="6 13" id="KW-0812">Transmembrane</keyword>
<evidence type="ECO:0000256" key="5">
    <source>
        <dbReference type="ARBA" id="ARBA00022617"/>
    </source>
</evidence>
<evidence type="ECO:0000256" key="10">
    <source>
        <dbReference type="ARBA" id="ARBA00023004"/>
    </source>
</evidence>
<sequence length="190" mass="20417">MSTDVKTAAPGTTGRYTAAAQWLHWISAALMAAVLVLAWVMESLPNADASRATAVMLHKSVGLTILALTAARLMWRANHPPPPATRWAAWESATAMASHWLLYLALLAMPLSGYLMSAGHGRAIPYFGLFEVPLLTPATEAVWQIGSTAHAIGQWAVYGLVALHIAAAVWHVAIRRDGTLDRMLPEQTGT</sequence>
<dbReference type="PANTHER" id="PTHR30529:SF7">
    <property type="entry name" value="CYTOCHROME B561 BACTERIAL_NI-HYDROGENASE DOMAIN-CONTAINING PROTEIN"/>
    <property type="match status" value="1"/>
</dbReference>
<dbReference type="Proteomes" id="UP001262410">
    <property type="component" value="Unassembled WGS sequence"/>
</dbReference>
<keyword evidence="10" id="KW-0408">Iron</keyword>
<evidence type="ECO:0000256" key="13">
    <source>
        <dbReference type="SAM" id="Phobius"/>
    </source>
</evidence>
<gene>
    <name evidence="15" type="ORF">E9232_003790</name>
</gene>
<feature type="transmembrane region" description="Helical" evidence="13">
    <location>
        <begin position="22"/>
        <end position="41"/>
    </location>
</feature>
<keyword evidence="9 13" id="KW-1133">Transmembrane helix</keyword>
<feature type="transmembrane region" description="Helical" evidence="13">
    <location>
        <begin position="95"/>
        <end position="116"/>
    </location>
</feature>
<proteinExistence type="inferred from homology"/>
<dbReference type="RefSeq" id="WP_309796304.1">
    <property type="nucleotide sequence ID" value="NZ_JAVDPW010000006.1"/>
</dbReference>
<feature type="transmembrane region" description="Helical" evidence="13">
    <location>
        <begin position="53"/>
        <end position="75"/>
    </location>
</feature>
<evidence type="ECO:0000256" key="8">
    <source>
        <dbReference type="ARBA" id="ARBA00022982"/>
    </source>
</evidence>
<keyword evidence="11 13" id="KW-0472">Membrane</keyword>
<evidence type="ECO:0000256" key="11">
    <source>
        <dbReference type="ARBA" id="ARBA00023136"/>
    </source>
</evidence>
<accession>A0ABU1JRM5</accession>
<keyword evidence="8" id="KW-0249">Electron transport</keyword>